<dbReference type="OrthoDB" id="128729at2"/>
<reference evidence="8 9" key="1">
    <citation type="journal article" date="2019" name="Genome Biol. Evol.">
        <title>Day and night: Metabolic profiles and evolutionary relationships of six axenic non-marine cyanobacteria.</title>
        <authorList>
            <person name="Will S.E."/>
            <person name="Henke P."/>
            <person name="Boedeker C."/>
            <person name="Huang S."/>
            <person name="Brinkmann H."/>
            <person name="Rohde M."/>
            <person name="Jarek M."/>
            <person name="Friedl T."/>
            <person name="Seufert S."/>
            <person name="Schumacher M."/>
            <person name="Overmann J."/>
            <person name="Neumann-Schaal M."/>
            <person name="Petersen J."/>
        </authorList>
    </citation>
    <scope>NUCLEOTIDE SEQUENCE [LARGE SCALE GENOMIC DNA]</scope>
    <source>
        <strain evidence="8 9">SAG 1403-4b</strain>
    </source>
</reference>
<feature type="region of interest" description="Disordered" evidence="5">
    <location>
        <begin position="584"/>
        <end position="604"/>
    </location>
</feature>
<feature type="compositionally biased region" description="Polar residues" evidence="5">
    <location>
        <begin position="595"/>
        <end position="604"/>
    </location>
</feature>
<dbReference type="InterPro" id="IPR052964">
    <property type="entry name" value="Sporulation_signal_mat"/>
</dbReference>
<comment type="caution">
    <text evidence="8">The sequence shown here is derived from an EMBL/GenBank/DDBJ whole genome shotgun (WGS) entry which is preliminary data.</text>
</comment>
<accession>A0A3S1A9V2</accession>
<feature type="transmembrane region" description="Helical" evidence="6">
    <location>
        <begin position="167"/>
        <end position="189"/>
    </location>
</feature>
<keyword evidence="9" id="KW-1185">Reference proteome</keyword>
<keyword evidence="4 6" id="KW-0472">Membrane</keyword>
<protein>
    <recommendedName>
        <fullName evidence="7">HTTM-like domain-containing protein</fullName>
    </recommendedName>
</protein>
<feature type="transmembrane region" description="Helical" evidence="6">
    <location>
        <begin position="372"/>
        <end position="392"/>
    </location>
</feature>
<evidence type="ECO:0000256" key="3">
    <source>
        <dbReference type="ARBA" id="ARBA00022989"/>
    </source>
</evidence>
<feature type="transmembrane region" description="Helical" evidence="6">
    <location>
        <begin position="432"/>
        <end position="450"/>
    </location>
</feature>
<keyword evidence="3 6" id="KW-1133">Transmembrane helix</keyword>
<dbReference type="AlphaFoldDB" id="A0A3S1A9V2"/>
<dbReference type="PANTHER" id="PTHR39535">
    <property type="entry name" value="SPORULATION-DELAYING PROTEIN SDPB"/>
    <property type="match status" value="1"/>
</dbReference>
<dbReference type="PANTHER" id="PTHR39535:SF2">
    <property type="entry name" value="HTTM DOMAIN-CONTAINING PROTEIN"/>
    <property type="match status" value="1"/>
</dbReference>
<proteinExistence type="predicted"/>
<dbReference type="GO" id="GO:0012505">
    <property type="term" value="C:endomembrane system"/>
    <property type="evidence" value="ECO:0007669"/>
    <property type="project" value="UniProtKB-SubCell"/>
</dbReference>
<evidence type="ECO:0000256" key="2">
    <source>
        <dbReference type="ARBA" id="ARBA00022692"/>
    </source>
</evidence>
<gene>
    <name evidence="8" type="ORF">DSM107003_24180</name>
</gene>
<evidence type="ECO:0000256" key="6">
    <source>
        <dbReference type="SAM" id="Phobius"/>
    </source>
</evidence>
<dbReference type="EMBL" id="RSCM01000007">
    <property type="protein sequence ID" value="RUS96321.1"/>
    <property type="molecule type" value="Genomic_DNA"/>
</dbReference>
<sequence>MTIQEQTSKTSWEKNLETVLGLDLRSLAAFRIGISLIILTDLFTRFGDLTAHYSDVGVLPRALLAQVAKPGYWSLHAISGEPIFQVLLFAIAALFALLMLVGYRTRVVTIASWVLLISLHNRNPALIFAADDVLRALLFWAMFLPWGACYSLDSALNTSHRQLPERVVSGATFALMCQQCFIYIFSAAIKTKSPIWVDGSAVYYALSFDQYVTPFGHFLLNVQPILKVFTQITLVLEWIGPLVIFIPFRNNLFRMGAVITFIGLHAGFGLTLNIGIFPFLSIFSWLAFLPSSFWNALEKRLQTPARQGLTIYFDADCGFCKKVVHILRTLLILPGTPLLMAQEYPDIYADMQAYNSWVIEDWQGNRHFKFKGIVYVVSLSPIFKFLVPLLTWKPIMAGGTKFYEEIASNRKFAGNFTKPFKFRPLEIRPSRFLNILALVLLIYAFIWNISSYAPDLFKRKIWQQTSFMGRATRLDQSWSIFAPAPPRDDGWHIIPGRLEDGSEVDIFRNGNPINWDKPSLGVRSAIYRNMQWRTYFINLNRAIGKKLYPFYGEYLCRNWNSQHTGSKHLDKLDIYFMDERTVPPGEQQTVEKKQTWQQSCSQTP</sequence>
<evidence type="ECO:0000256" key="5">
    <source>
        <dbReference type="SAM" id="MobiDB-lite"/>
    </source>
</evidence>
<dbReference type="RefSeq" id="WP_127054204.1">
    <property type="nucleotide sequence ID" value="NZ_RSCM01000007.1"/>
</dbReference>
<dbReference type="SMART" id="SM00752">
    <property type="entry name" value="HTTM"/>
    <property type="match status" value="1"/>
</dbReference>
<dbReference type="Proteomes" id="UP000276103">
    <property type="component" value="Unassembled WGS sequence"/>
</dbReference>
<name>A0A3S1A9V2_ANAVA</name>
<comment type="subcellular location">
    <subcellularLocation>
        <location evidence="1">Endomembrane system</location>
        <topology evidence="1">Multi-pass membrane protein</topology>
    </subcellularLocation>
</comment>
<feature type="transmembrane region" description="Helical" evidence="6">
    <location>
        <begin position="83"/>
        <end position="103"/>
    </location>
</feature>
<evidence type="ECO:0000313" key="8">
    <source>
        <dbReference type="EMBL" id="RUS96321.1"/>
    </source>
</evidence>
<evidence type="ECO:0000256" key="1">
    <source>
        <dbReference type="ARBA" id="ARBA00004127"/>
    </source>
</evidence>
<evidence type="ECO:0000256" key="4">
    <source>
        <dbReference type="ARBA" id="ARBA00023136"/>
    </source>
</evidence>
<feature type="transmembrane region" description="Helical" evidence="6">
    <location>
        <begin position="225"/>
        <end position="245"/>
    </location>
</feature>
<evidence type="ECO:0000313" key="9">
    <source>
        <dbReference type="Proteomes" id="UP000276103"/>
    </source>
</evidence>
<evidence type="ECO:0000259" key="7">
    <source>
        <dbReference type="SMART" id="SM00752"/>
    </source>
</evidence>
<dbReference type="InterPro" id="IPR011020">
    <property type="entry name" value="HTTM-like"/>
</dbReference>
<keyword evidence="2 6" id="KW-0812">Transmembrane</keyword>
<feature type="domain" description="HTTM-like" evidence="7">
    <location>
        <begin position="19"/>
        <end position="293"/>
    </location>
</feature>
<organism evidence="8 9">
    <name type="scientific">Trichormus variabilis SAG 1403-4b</name>
    <dbReference type="NCBI Taxonomy" id="447716"/>
    <lineage>
        <taxon>Bacteria</taxon>
        <taxon>Bacillati</taxon>
        <taxon>Cyanobacteriota</taxon>
        <taxon>Cyanophyceae</taxon>
        <taxon>Nostocales</taxon>
        <taxon>Nostocaceae</taxon>
        <taxon>Trichormus</taxon>
    </lineage>
</organism>